<dbReference type="EMBL" id="JAJNCT010000004">
    <property type="protein sequence ID" value="MCD2163841.1"/>
    <property type="molecule type" value="Genomic_DNA"/>
</dbReference>
<comment type="caution">
    <text evidence="1">The sequence shown here is derived from an EMBL/GenBank/DDBJ whole genome shotgun (WGS) entry which is preliminary data.</text>
</comment>
<proteinExistence type="predicted"/>
<keyword evidence="2" id="KW-1185">Reference proteome</keyword>
<name>A0AAW4XR08_9BURK</name>
<dbReference type="Proteomes" id="UP001199260">
    <property type="component" value="Unassembled WGS sequence"/>
</dbReference>
<evidence type="ECO:0000313" key="2">
    <source>
        <dbReference type="Proteomes" id="UP001199260"/>
    </source>
</evidence>
<protein>
    <submittedName>
        <fullName evidence="1">Uncharacterized protein</fullName>
    </submittedName>
</protein>
<dbReference type="RefSeq" id="WP_230770796.1">
    <property type="nucleotide sequence ID" value="NZ_JAJNCT010000004.1"/>
</dbReference>
<reference evidence="1 2" key="1">
    <citation type="submission" date="2021-11" db="EMBL/GenBank/DDBJ databases">
        <title>Genome sequence.</title>
        <authorList>
            <person name="Sun Q."/>
        </authorList>
    </citation>
    <scope>NUCLEOTIDE SEQUENCE [LARGE SCALE GENOMIC DNA]</scope>
    <source>
        <strain evidence="1 2">KCTC 12005</strain>
    </source>
</reference>
<organism evidence="1 2">
    <name type="scientific">Comamonas koreensis</name>
    <dbReference type="NCBI Taxonomy" id="160825"/>
    <lineage>
        <taxon>Bacteria</taxon>
        <taxon>Pseudomonadati</taxon>
        <taxon>Pseudomonadota</taxon>
        <taxon>Betaproteobacteria</taxon>
        <taxon>Burkholderiales</taxon>
        <taxon>Comamonadaceae</taxon>
        <taxon>Comamonas</taxon>
    </lineage>
</organism>
<gene>
    <name evidence="1" type="ORF">LPW39_01680</name>
</gene>
<accession>A0AAW4XR08</accession>
<sequence>MAKKLVRMQFGLIMIFWVFAKAFASYPPAINFSDVVCTSDEVALVQVHRKVSEEIEDSVYDFTVVKNIVGNSSKYSMRLNVKNANNPVPTESHYVVFLRKVGGEYFFSYGYLGMFNVLNVKSMFFVKNKFDQEVYDFSGFYEKVKAAKLLCPQNAR</sequence>
<dbReference type="AlphaFoldDB" id="A0AAW4XR08"/>
<evidence type="ECO:0000313" key="1">
    <source>
        <dbReference type="EMBL" id="MCD2163841.1"/>
    </source>
</evidence>